<dbReference type="EMBL" id="JARXRO010000020">
    <property type="protein sequence ID" value="MDH5835379.1"/>
    <property type="molecule type" value="Genomic_DNA"/>
</dbReference>
<keyword evidence="2" id="KW-0732">Signal</keyword>
<evidence type="ECO:0000256" key="2">
    <source>
        <dbReference type="SAM" id="SignalP"/>
    </source>
</evidence>
<keyword evidence="4" id="KW-1185">Reference proteome</keyword>
<accession>A0ABT6JXS0</accession>
<proteinExistence type="predicted"/>
<organism evidence="3 4">
    <name type="scientific">Luteimonas kalidii</name>
    <dbReference type="NCBI Taxonomy" id="3042025"/>
    <lineage>
        <taxon>Bacteria</taxon>
        <taxon>Pseudomonadati</taxon>
        <taxon>Pseudomonadota</taxon>
        <taxon>Gammaproteobacteria</taxon>
        <taxon>Lysobacterales</taxon>
        <taxon>Lysobacteraceae</taxon>
        <taxon>Luteimonas</taxon>
    </lineage>
</organism>
<dbReference type="Proteomes" id="UP001156873">
    <property type="component" value="Unassembled WGS sequence"/>
</dbReference>
<protein>
    <submittedName>
        <fullName evidence="3">Uncharacterized protein</fullName>
    </submittedName>
</protein>
<name>A0ABT6JXS0_9GAMM</name>
<evidence type="ECO:0000313" key="4">
    <source>
        <dbReference type="Proteomes" id="UP001156873"/>
    </source>
</evidence>
<evidence type="ECO:0000313" key="3">
    <source>
        <dbReference type="EMBL" id="MDH5835379.1"/>
    </source>
</evidence>
<feature type="chain" id="PRO_5046626700" evidence="2">
    <location>
        <begin position="23"/>
        <end position="270"/>
    </location>
</feature>
<feature type="region of interest" description="Disordered" evidence="1">
    <location>
        <begin position="170"/>
        <end position="193"/>
    </location>
</feature>
<gene>
    <name evidence="3" type="ORF">QFW81_15815</name>
</gene>
<dbReference type="RefSeq" id="WP_280580134.1">
    <property type="nucleotide sequence ID" value="NZ_JARXRO010000020.1"/>
</dbReference>
<sequence>MTRFPVLRLLLLLLVSSTPALTAAGPLVRVDVVDRDRGQWLPVHPSRGESWIAAPPGHRYGVRLTNTSGERVLVVLSVDGVNAVTGETAHPGQTGYVLAPWQSAEIDGWRKSYQDVAAFVFTALEDSYAARTGRAGNVGTIGVAVFRERAWPPAASGPSPPIARGEERIASRRHAPAAEAAQAHSDRSAGYDAHARQRIGTGHGPREWSPVGQTSFVRASRRPAQVSQLRYDAPHVLAARGILPRGWTDGAAGPRAFPGTFVQDPPGGWR</sequence>
<comment type="caution">
    <text evidence="3">The sequence shown here is derived from an EMBL/GenBank/DDBJ whole genome shotgun (WGS) entry which is preliminary data.</text>
</comment>
<reference evidence="3 4" key="1">
    <citation type="submission" date="2023-04" db="EMBL/GenBank/DDBJ databases">
        <title>Luteimonas sp. M1R5S59.</title>
        <authorList>
            <person name="Sun J.-Q."/>
        </authorList>
    </citation>
    <scope>NUCLEOTIDE SEQUENCE [LARGE SCALE GENOMIC DNA]</scope>
    <source>
        <strain evidence="3 4">M1R5S59</strain>
    </source>
</reference>
<feature type="compositionally biased region" description="Basic and acidic residues" evidence="1">
    <location>
        <begin position="184"/>
        <end position="193"/>
    </location>
</feature>
<evidence type="ECO:0000256" key="1">
    <source>
        <dbReference type="SAM" id="MobiDB-lite"/>
    </source>
</evidence>
<feature type="signal peptide" evidence="2">
    <location>
        <begin position="1"/>
        <end position="22"/>
    </location>
</feature>